<dbReference type="InterPro" id="IPR044861">
    <property type="entry name" value="IPNS-like_FE2OG_OXY"/>
</dbReference>
<sequence length="323" mass="35894">MTSTIPTVNLTPFTAPSTHSDADRILAGKTFIAALHRYGFTKVSGHGLSHDEVDAAFEWNQNLFDLPHNEKMKAPHPPGPFPHRGYSGKVPEGELKESYEVGSEEDDQQQNIWLPEEVLPGFRAYATSLYERLARVSEVLLSAMGIGLGLDDEEQEALMQLASKRHSQLRFMHYPAVSRARLQSGDEVPRLAAHNDWGTFTILFQDQTGGLELRDPQTGDFIPADPEDGTLVLNIGDMLGRFTNDYFKSAEHRVQAPDLTAADEGGIPGRRTIPFFIGPVPSHTVATLERFVDTENPARYEPVRFDEYGAIVSEYHYQAGNIG</sequence>
<dbReference type="PROSITE" id="PS51471">
    <property type="entry name" value="FE2OG_OXY"/>
    <property type="match status" value="1"/>
</dbReference>
<keyword evidence="2" id="KW-0479">Metal-binding</keyword>
<dbReference type="Gene3D" id="2.60.120.330">
    <property type="entry name" value="B-lactam Antibiotic, Isopenicillin N Synthase, Chain"/>
    <property type="match status" value="1"/>
</dbReference>
<comment type="caution">
    <text evidence="4">The sequence shown here is derived from an EMBL/GenBank/DDBJ whole genome shotgun (WGS) entry which is preliminary data.</text>
</comment>
<keyword evidence="2" id="KW-0560">Oxidoreductase</keyword>
<feature type="domain" description="Fe2OG dioxygenase" evidence="3">
    <location>
        <begin position="165"/>
        <end position="279"/>
    </location>
</feature>
<dbReference type="EMBL" id="JAULSU010000001">
    <property type="protein sequence ID" value="KAK0633916.1"/>
    <property type="molecule type" value="Genomic_DNA"/>
</dbReference>
<dbReference type="PANTHER" id="PTHR47990">
    <property type="entry name" value="2-OXOGLUTARATE (2OG) AND FE(II)-DEPENDENT OXYGENASE SUPERFAMILY PROTEIN-RELATED"/>
    <property type="match status" value="1"/>
</dbReference>
<keyword evidence="5" id="KW-1185">Reference proteome</keyword>
<dbReference type="AlphaFoldDB" id="A0AA39XH68"/>
<evidence type="ECO:0000259" key="3">
    <source>
        <dbReference type="PROSITE" id="PS51471"/>
    </source>
</evidence>
<comment type="similarity">
    <text evidence="1 2">Belongs to the iron/ascorbate-dependent oxidoreductase family.</text>
</comment>
<gene>
    <name evidence="4" type="ORF">B0T14DRAFT_467157</name>
</gene>
<dbReference type="GO" id="GO:0016491">
    <property type="term" value="F:oxidoreductase activity"/>
    <property type="evidence" value="ECO:0007669"/>
    <property type="project" value="UniProtKB-KW"/>
</dbReference>
<dbReference type="InterPro" id="IPR050231">
    <property type="entry name" value="Iron_ascorbate_oxido_reductase"/>
</dbReference>
<evidence type="ECO:0000313" key="4">
    <source>
        <dbReference type="EMBL" id="KAK0633916.1"/>
    </source>
</evidence>
<evidence type="ECO:0000256" key="2">
    <source>
        <dbReference type="RuleBase" id="RU003682"/>
    </source>
</evidence>
<dbReference type="GO" id="GO:0044283">
    <property type="term" value="P:small molecule biosynthetic process"/>
    <property type="evidence" value="ECO:0007669"/>
    <property type="project" value="UniProtKB-ARBA"/>
</dbReference>
<dbReference type="Pfam" id="PF03171">
    <property type="entry name" value="2OG-FeII_Oxy"/>
    <property type="match status" value="1"/>
</dbReference>
<proteinExistence type="inferred from homology"/>
<accession>A0AA39XH68</accession>
<dbReference type="GO" id="GO:0046872">
    <property type="term" value="F:metal ion binding"/>
    <property type="evidence" value="ECO:0007669"/>
    <property type="project" value="UniProtKB-KW"/>
</dbReference>
<evidence type="ECO:0000313" key="5">
    <source>
        <dbReference type="Proteomes" id="UP001175000"/>
    </source>
</evidence>
<dbReference type="Pfam" id="PF14226">
    <property type="entry name" value="DIOX_N"/>
    <property type="match status" value="1"/>
</dbReference>
<dbReference type="InterPro" id="IPR026992">
    <property type="entry name" value="DIOX_N"/>
</dbReference>
<protein>
    <recommendedName>
        <fullName evidence="3">Fe2OG dioxygenase domain-containing protein</fullName>
    </recommendedName>
</protein>
<dbReference type="Proteomes" id="UP001175000">
    <property type="component" value="Unassembled WGS sequence"/>
</dbReference>
<organism evidence="4 5">
    <name type="scientific">Immersiella caudata</name>
    <dbReference type="NCBI Taxonomy" id="314043"/>
    <lineage>
        <taxon>Eukaryota</taxon>
        <taxon>Fungi</taxon>
        <taxon>Dikarya</taxon>
        <taxon>Ascomycota</taxon>
        <taxon>Pezizomycotina</taxon>
        <taxon>Sordariomycetes</taxon>
        <taxon>Sordariomycetidae</taxon>
        <taxon>Sordariales</taxon>
        <taxon>Lasiosphaeriaceae</taxon>
        <taxon>Immersiella</taxon>
    </lineage>
</organism>
<dbReference type="InterPro" id="IPR005123">
    <property type="entry name" value="Oxoglu/Fe-dep_dioxygenase_dom"/>
</dbReference>
<keyword evidence="2" id="KW-0408">Iron</keyword>
<dbReference type="InterPro" id="IPR027443">
    <property type="entry name" value="IPNS-like_sf"/>
</dbReference>
<evidence type="ECO:0000256" key="1">
    <source>
        <dbReference type="ARBA" id="ARBA00008056"/>
    </source>
</evidence>
<dbReference type="SUPFAM" id="SSF51197">
    <property type="entry name" value="Clavaminate synthase-like"/>
    <property type="match status" value="1"/>
</dbReference>
<name>A0AA39XH68_9PEZI</name>
<reference evidence="4" key="1">
    <citation type="submission" date="2023-06" db="EMBL/GenBank/DDBJ databases">
        <title>Genome-scale phylogeny and comparative genomics of the fungal order Sordariales.</title>
        <authorList>
            <consortium name="Lawrence Berkeley National Laboratory"/>
            <person name="Hensen N."/>
            <person name="Bonometti L."/>
            <person name="Westerberg I."/>
            <person name="Brannstrom I.O."/>
            <person name="Guillou S."/>
            <person name="Cros-Aarteil S."/>
            <person name="Calhoun S."/>
            <person name="Haridas S."/>
            <person name="Kuo A."/>
            <person name="Mondo S."/>
            <person name="Pangilinan J."/>
            <person name="Riley R."/>
            <person name="Labutti K."/>
            <person name="Andreopoulos B."/>
            <person name="Lipzen A."/>
            <person name="Chen C."/>
            <person name="Yanf M."/>
            <person name="Daum C."/>
            <person name="Ng V."/>
            <person name="Clum A."/>
            <person name="Steindorff A."/>
            <person name="Ohm R."/>
            <person name="Martin F."/>
            <person name="Silar P."/>
            <person name="Natvig D."/>
            <person name="Lalanne C."/>
            <person name="Gautier V."/>
            <person name="Ament-Velasquez S.L."/>
            <person name="Kruys A."/>
            <person name="Hutchinson M.I."/>
            <person name="Powell A.J."/>
            <person name="Barry K."/>
            <person name="Miller A.N."/>
            <person name="Grigoriev I.V."/>
            <person name="Debuchy R."/>
            <person name="Gladieux P."/>
            <person name="Thoren M.H."/>
            <person name="Johannesson H."/>
        </authorList>
    </citation>
    <scope>NUCLEOTIDE SEQUENCE</scope>
    <source>
        <strain evidence="4">CBS 606.72</strain>
    </source>
</reference>